<evidence type="ECO:0000313" key="2">
    <source>
        <dbReference type="Proteomes" id="UP000729357"/>
    </source>
</evidence>
<comment type="caution">
    <text evidence="1">The sequence shown here is derived from an EMBL/GenBank/DDBJ whole genome shotgun (WGS) entry which is preliminary data.</text>
</comment>
<dbReference type="EMBL" id="JAHFXS010000001">
    <property type="protein sequence ID" value="KAG9991668.1"/>
    <property type="molecule type" value="Genomic_DNA"/>
</dbReference>
<reference evidence="1" key="1">
    <citation type="journal article" date="2021" name="J Fungi (Basel)">
        <title>Virulence traits and population genomics of the black yeast Aureobasidium melanogenum.</title>
        <authorList>
            <person name="Cernosa A."/>
            <person name="Sun X."/>
            <person name="Gostincar C."/>
            <person name="Fang C."/>
            <person name="Gunde-Cimerman N."/>
            <person name="Song Z."/>
        </authorList>
    </citation>
    <scope>NUCLEOTIDE SEQUENCE</scope>
    <source>
        <strain evidence="1">EXF-9298</strain>
    </source>
</reference>
<dbReference type="AlphaFoldDB" id="A0A9P8G890"/>
<feature type="non-terminal residue" evidence="1">
    <location>
        <position position="1"/>
    </location>
</feature>
<sequence length="139" mass="15636">LSDTTNNSTCSAQVGGGLVQRNDVDTLAHTEDVASVGGIPKRERCRLVKEVEPGSHERPGHRPREVECARRTSTRWDQGIGIVASKWLMSEGIGWAWPPLCGLRRHEYCGTGNTERSNIPCRKAVDRRIMRKRWLWSGE</sequence>
<name>A0A9P8G890_AURME</name>
<accession>A0A9P8G890</accession>
<evidence type="ECO:0000313" key="1">
    <source>
        <dbReference type="EMBL" id="KAG9991668.1"/>
    </source>
</evidence>
<dbReference type="Proteomes" id="UP000729357">
    <property type="component" value="Unassembled WGS sequence"/>
</dbReference>
<protein>
    <submittedName>
        <fullName evidence="1">Uncharacterized protein</fullName>
    </submittedName>
</protein>
<reference evidence="1" key="2">
    <citation type="submission" date="2021-08" db="EMBL/GenBank/DDBJ databases">
        <authorList>
            <person name="Gostincar C."/>
            <person name="Sun X."/>
            <person name="Song Z."/>
            <person name="Gunde-Cimerman N."/>
        </authorList>
    </citation>
    <scope>NUCLEOTIDE SEQUENCE</scope>
    <source>
        <strain evidence="1">EXF-9298</strain>
    </source>
</reference>
<feature type="non-terminal residue" evidence="1">
    <location>
        <position position="139"/>
    </location>
</feature>
<proteinExistence type="predicted"/>
<organism evidence="1 2">
    <name type="scientific">Aureobasidium melanogenum</name>
    <name type="common">Aureobasidium pullulans var. melanogenum</name>
    <dbReference type="NCBI Taxonomy" id="46634"/>
    <lineage>
        <taxon>Eukaryota</taxon>
        <taxon>Fungi</taxon>
        <taxon>Dikarya</taxon>
        <taxon>Ascomycota</taxon>
        <taxon>Pezizomycotina</taxon>
        <taxon>Dothideomycetes</taxon>
        <taxon>Dothideomycetidae</taxon>
        <taxon>Dothideales</taxon>
        <taxon>Saccotheciaceae</taxon>
        <taxon>Aureobasidium</taxon>
    </lineage>
</organism>
<keyword evidence="2" id="KW-1185">Reference proteome</keyword>
<gene>
    <name evidence="1" type="ORF">KCU98_g264</name>
</gene>